<keyword evidence="1" id="KW-0175">Coiled coil</keyword>
<evidence type="ECO:0000256" key="1">
    <source>
        <dbReference type="SAM" id="Coils"/>
    </source>
</evidence>
<feature type="region of interest" description="Disordered" evidence="2">
    <location>
        <begin position="325"/>
        <end position="369"/>
    </location>
</feature>
<dbReference type="InterPro" id="IPR040248">
    <property type="entry name" value="RRBP1"/>
</dbReference>
<proteinExistence type="predicted"/>
<feature type="compositionally biased region" description="Polar residues" evidence="2">
    <location>
        <begin position="698"/>
        <end position="710"/>
    </location>
</feature>
<evidence type="ECO:0000256" key="2">
    <source>
        <dbReference type="SAM" id="MobiDB-lite"/>
    </source>
</evidence>
<reference evidence="3" key="1">
    <citation type="submission" date="2020-11" db="EMBL/GenBank/DDBJ databases">
        <authorList>
            <person name="Tran Van P."/>
        </authorList>
    </citation>
    <scope>NUCLEOTIDE SEQUENCE</scope>
</reference>
<feature type="coiled-coil region" evidence="1">
    <location>
        <begin position="500"/>
        <end position="578"/>
    </location>
</feature>
<feature type="coiled-coil region" evidence="1">
    <location>
        <begin position="603"/>
        <end position="696"/>
    </location>
</feature>
<accession>A0A7R9EEK0</accession>
<dbReference type="AlphaFoldDB" id="A0A7R9EEK0"/>
<protein>
    <submittedName>
        <fullName evidence="3">Uncharacterized protein</fullName>
    </submittedName>
</protein>
<gene>
    <name evidence="3" type="ORF">TMSB3V08_LOCUS8813</name>
</gene>
<feature type="compositionally biased region" description="Basic and acidic residues" evidence="2">
    <location>
        <begin position="357"/>
        <end position="369"/>
    </location>
</feature>
<feature type="region of interest" description="Disordered" evidence="2">
    <location>
        <begin position="697"/>
        <end position="716"/>
    </location>
</feature>
<organism evidence="3">
    <name type="scientific">Timema monikensis</name>
    <dbReference type="NCBI Taxonomy" id="170555"/>
    <lineage>
        <taxon>Eukaryota</taxon>
        <taxon>Metazoa</taxon>
        <taxon>Ecdysozoa</taxon>
        <taxon>Arthropoda</taxon>
        <taxon>Hexapoda</taxon>
        <taxon>Insecta</taxon>
        <taxon>Pterygota</taxon>
        <taxon>Neoptera</taxon>
        <taxon>Polyneoptera</taxon>
        <taxon>Phasmatodea</taxon>
        <taxon>Timematodea</taxon>
        <taxon>Timematoidea</taxon>
        <taxon>Timematidae</taxon>
        <taxon>Timema</taxon>
    </lineage>
</organism>
<name>A0A7R9EEK0_9NEOP</name>
<dbReference type="GO" id="GO:0005789">
    <property type="term" value="C:endoplasmic reticulum membrane"/>
    <property type="evidence" value="ECO:0007669"/>
    <property type="project" value="TreeGrafter"/>
</dbReference>
<sequence>MRVEEGGAQNFLRYRTVKGGDRDGVNVSLLVPLVRKAELSRSEVQILIDLLLNKQQGPNDEHSEWYEGRQDPVVKLKKQLAEKEKALAEEQEAAQAVQSKLRELRSELNSERSRLTQMCRQLEEGLAAKTSEVQTLITRLQLATEAASAEKQALVQQGQQLQSKYNEEHILLCQLQEKDQTQGVFQQEILAQRQQLELHIARLSEAEGAYKAQVGQLQAQLHEQLNVNASLAVQLRDAQLERDGITQQLAHMQEVAVRAEEITRQLEESNHARSEVEHQLTALQHHDYEKTKEIQAERLRLGSDLEQLQAQVQRLREDNEHLTHQVSSLSGLEDEVSQLREENESLAAQVTAVTERPAAEGRENGDLNYPEEDKAAFINHDTVVKQKDSLIESLTSELNIHKTETSKLSEELEVQREKNNALRTKNWKAMEALSTTEKSLETKVKQIEKLVSEATERVRLEEQTITKTLLQRIFPEVIVEDVKTFDQWLEIFESRACILLSDLKSRLVQVDNTALEAENAKLEALVAHYKTIIEETEGMLNRLQNHVEKEEARWKQLLEVKETALQTLREEKERLEGSHEATCEVCGVEFAYSCIEKSLPHIVTEMQSQLKALEGKLRTEEGEKQELAAKYESLSQSWNERQDKLGRGQDLLATLERVQEERNRLSADLQAEHERSESLSKEVTELRSVLQDVEQLDKSVTQNHSSSVNGPASEPSITEVKAPIFISRLHSP</sequence>
<feature type="coiled-coil region" evidence="1">
    <location>
        <begin position="391"/>
        <end position="464"/>
    </location>
</feature>
<dbReference type="EMBL" id="OB795349">
    <property type="protein sequence ID" value="CAD7432096.1"/>
    <property type="molecule type" value="Genomic_DNA"/>
</dbReference>
<evidence type="ECO:0000313" key="3">
    <source>
        <dbReference type="EMBL" id="CAD7432096.1"/>
    </source>
</evidence>
<feature type="coiled-coil region" evidence="1">
    <location>
        <begin position="73"/>
        <end position="125"/>
    </location>
</feature>
<dbReference type="PANTHER" id="PTHR18939:SF4">
    <property type="entry name" value="RIBOSOME-BINDING PROTEIN 1"/>
    <property type="match status" value="1"/>
</dbReference>
<dbReference type="PANTHER" id="PTHR18939">
    <property type="entry name" value="RIBOSOME BINDING PROTEIN-1"/>
    <property type="match status" value="1"/>
</dbReference>